<gene>
    <name evidence="8" type="ORF">SK128_004358</name>
</gene>
<dbReference type="GO" id="GO:0005773">
    <property type="term" value="C:vacuole"/>
    <property type="evidence" value="ECO:0007669"/>
    <property type="project" value="TreeGrafter"/>
</dbReference>
<dbReference type="EC" id="3.4.19.9" evidence="7"/>
<evidence type="ECO:0000313" key="9">
    <source>
        <dbReference type="Proteomes" id="UP001381693"/>
    </source>
</evidence>
<proteinExistence type="inferred from homology"/>
<dbReference type="Pfam" id="PF07722">
    <property type="entry name" value="Peptidase_C26"/>
    <property type="match status" value="1"/>
</dbReference>
<dbReference type="PROSITE" id="PS51273">
    <property type="entry name" value="GATASE_TYPE_1"/>
    <property type="match status" value="1"/>
</dbReference>
<dbReference type="GO" id="GO:0046900">
    <property type="term" value="P:tetrahydrofolylpolyglutamate metabolic process"/>
    <property type="evidence" value="ECO:0007669"/>
    <property type="project" value="TreeGrafter"/>
</dbReference>
<organism evidence="8 9">
    <name type="scientific">Halocaridina rubra</name>
    <name type="common">Hawaiian red shrimp</name>
    <dbReference type="NCBI Taxonomy" id="373956"/>
    <lineage>
        <taxon>Eukaryota</taxon>
        <taxon>Metazoa</taxon>
        <taxon>Ecdysozoa</taxon>
        <taxon>Arthropoda</taxon>
        <taxon>Crustacea</taxon>
        <taxon>Multicrustacea</taxon>
        <taxon>Malacostraca</taxon>
        <taxon>Eumalacostraca</taxon>
        <taxon>Eucarida</taxon>
        <taxon>Decapoda</taxon>
        <taxon>Pleocyemata</taxon>
        <taxon>Caridea</taxon>
        <taxon>Atyoidea</taxon>
        <taxon>Atyidae</taxon>
        <taxon>Halocaridina</taxon>
    </lineage>
</organism>
<comment type="catalytic activity">
    <reaction evidence="7">
        <text>(6S)-5,6,7,8-tetrahydrofolyl-(gamma-L-Glu)(n) + (n-1) H2O = (6S)-5,6,7,8-tetrahydrofolate + (n-1) L-glutamate</text>
        <dbReference type="Rhea" id="RHEA:56784"/>
        <dbReference type="Rhea" id="RHEA-COMP:14738"/>
        <dbReference type="ChEBI" id="CHEBI:15377"/>
        <dbReference type="ChEBI" id="CHEBI:29985"/>
        <dbReference type="ChEBI" id="CHEBI:57453"/>
        <dbReference type="ChEBI" id="CHEBI:141005"/>
        <dbReference type="EC" id="3.4.19.9"/>
    </reaction>
</comment>
<dbReference type="PANTHER" id="PTHR11315">
    <property type="entry name" value="PROTEASE FAMILY C26 GAMMA-GLUTAMYL HYDROLASE"/>
    <property type="match status" value="1"/>
</dbReference>
<evidence type="ECO:0000256" key="4">
    <source>
        <dbReference type="ARBA" id="ARBA00022729"/>
    </source>
</evidence>
<dbReference type="GO" id="GO:0005576">
    <property type="term" value="C:extracellular region"/>
    <property type="evidence" value="ECO:0007669"/>
    <property type="project" value="UniProtKB-SubCell"/>
</dbReference>
<dbReference type="SUPFAM" id="SSF52317">
    <property type="entry name" value="Class I glutamine amidotransferase-like"/>
    <property type="match status" value="1"/>
</dbReference>
<dbReference type="FunFam" id="3.40.50.880:FF:000024">
    <property type="entry name" value="Folate gamma-glutamyl hydrolase"/>
    <property type="match status" value="1"/>
</dbReference>
<dbReference type="InterPro" id="IPR029062">
    <property type="entry name" value="Class_I_gatase-like"/>
</dbReference>
<evidence type="ECO:0000256" key="2">
    <source>
        <dbReference type="ARBA" id="ARBA00011083"/>
    </source>
</evidence>
<dbReference type="PANTHER" id="PTHR11315:SF0">
    <property type="entry name" value="FOLATE GAMMA-GLUTAMYL HYDROLASE"/>
    <property type="match status" value="1"/>
</dbReference>
<feature type="active site" description="Proton donor" evidence="6">
    <location>
        <position position="235"/>
    </location>
</feature>
<dbReference type="AlphaFoldDB" id="A0AAN8X5X7"/>
<feature type="active site" description="Nucleophile" evidence="6 7">
    <location>
        <position position="124"/>
    </location>
</feature>
<evidence type="ECO:0000256" key="5">
    <source>
        <dbReference type="ARBA" id="ARBA00022801"/>
    </source>
</evidence>
<keyword evidence="3" id="KW-0964">Secreted</keyword>
<evidence type="ECO:0000313" key="8">
    <source>
        <dbReference type="EMBL" id="KAK7074943.1"/>
    </source>
</evidence>
<dbReference type="Gene3D" id="3.40.50.880">
    <property type="match status" value="1"/>
</dbReference>
<evidence type="ECO:0000256" key="7">
    <source>
        <dbReference type="PROSITE-ProRule" id="PRU00607"/>
    </source>
</evidence>
<keyword evidence="9" id="KW-1185">Reference proteome</keyword>
<dbReference type="PROSITE" id="PS51275">
    <property type="entry name" value="PEPTIDASE_C26_GGH"/>
    <property type="match status" value="1"/>
</dbReference>
<feature type="active site" evidence="7">
    <location>
        <position position="235"/>
    </location>
</feature>
<dbReference type="InterPro" id="IPR015527">
    <property type="entry name" value="Pept_C26_g-glut_hydrolase"/>
</dbReference>
<sequence>MVTSAFITGHPIENDYAVGFNGILTQKPPNSILDQLEDKNYTSFVAASYVKHVESGGARVVPIFINQEDAYYEYIGNSVNGIVFPGGATSITNSSGYGAAGRKLYDIVLRKNAEGISLPLWGTCLGFEMITYLAANNTKWLAGCAASNRADRLTLQPGYMDSRIFTQMPDYVIDYATLFNTTVNFHKWCITPENFTLSGLSNEFKMLTTSFDDNALEYISLIEHETLPIFGSQFHPEKNPYEWPNDENHNAIPHDPFAIGVAHFFSNFFTNQARLNTQKFPTEQEEQAALIYNHDRMFSGELGSPFMESYLFR</sequence>
<keyword evidence="5 7" id="KW-0378">Hydrolase</keyword>
<comment type="similarity">
    <text evidence="2">Belongs to the peptidase C26 family.</text>
</comment>
<evidence type="ECO:0000256" key="6">
    <source>
        <dbReference type="PIRSR" id="PIRSR615527-1"/>
    </source>
</evidence>
<protein>
    <recommendedName>
        <fullName evidence="7">folate gamma-glutamyl hydrolase</fullName>
        <ecNumber evidence="7">3.4.19.9</ecNumber>
    </recommendedName>
</protein>
<dbReference type="GO" id="GO:0034722">
    <property type="term" value="F:gamma-glutamyl-peptidase activity"/>
    <property type="evidence" value="ECO:0007669"/>
    <property type="project" value="UniProtKB-UniRule"/>
</dbReference>
<dbReference type="EMBL" id="JAXCGZ010011405">
    <property type="protein sequence ID" value="KAK7074943.1"/>
    <property type="molecule type" value="Genomic_DNA"/>
</dbReference>
<dbReference type="InterPro" id="IPR011697">
    <property type="entry name" value="Peptidase_C26"/>
</dbReference>
<evidence type="ECO:0000256" key="1">
    <source>
        <dbReference type="ARBA" id="ARBA00004239"/>
    </source>
</evidence>
<name>A0AAN8X5X7_HALRR</name>
<accession>A0AAN8X5X7</accession>
<comment type="caution">
    <text evidence="8">The sequence shown here is derived from an EMBL/GenBank/DDBJ whole genome shotgun (WGS) entry which is preliminary data.</text>
</comment>
<comment type="subcellular location">
    <subcellularLocation>
        <location evidence="1">Secreted</location>
        <location evidence="1">Extracellular space</location>
    </subcellularLocation>
</comment>
<keyword evidence="4" id="KW-0732">Signal</keyword>
<dbReference type="Proteomes" id="UP001381693">
    <property type="component" value="Unassembled WGS sequence"/>
</dbReference>
<reference evidence="8 9" key="1">
    <citation type="submission" date="2023-11" db="EMBL/GenBank/DDBJ databases">
        <title>Halocaridina rubra genome assembly.</title>
        <authorList>
            <person name="Smith C."/>
        </authorList>
    </citation>
    <scope>NUCLEOTIDE SEQUENCE [LARGE SCALE GENOMIC DNA]</scope>
    <source>
        <strain evidence="8">EP-1</strain>
        <tissue evidence="8">Whole</tissue>
    </source>
</reference>
<evidence type="ECO:0000256" key="3">
    <source>
        <dbReference type="ARBA" id="ARBA00022525"/>
    </source>
</evidence>